<feature type="active site" description="Proton donor/acceptor" evidence="8">
    <location>
        <position position="74"/>
    </location>
</feature>
<feature type="binding site" evidence="8">
    <location>
        <begin position="43"/>
        <end position="44"/>
    </location>
    <ligand>
        <name>substrate</name>
    </ligand>
</feature>
<dbReference type="GO" id="GO:0009252">
    <property type="term" value="P:peptidoglycan biosynthetic process"/>
    <property type="evidence" value="ECO:0007669"/>
    <property type="project" value="UniProtKB-UniRule"/>
</dbReference>
<organism evidence="9 10">
    <name type="scientific">Parolsenella catena</name>
    <dbReference type="NCBI Taxonomy" id="2003188"/>
    <lineage>
        <taxon>Bacteria</taxon>
        <taxon>Bacillati</taxon>
        <taxon>Actinomycetota</taxon>
        <taxon>Coriobacteriia</taxon>
        <taxon>Coriobacteriales</taxon>
        <taxon>Atopobiaceae</taxon>
        <taxon>Parolsenella</taxon>
    </lineage>
</organism>
<evidence type="ECO:0000313" key="9">
    <source>
        <dbReference type="EMBL" id="BBH50760.1"/>
    </source>
</evidence>
<dbReference type="OrthoDB" id="9801055at2"/>
<reference evidence="10" key="1">
    <citation type="submission" date="2018-11" db="EMBL/GenBank/DDBJ databases">
        <title>Comparative genomics of Parolsenella catena and Libanicoccus massiliensis: Reclassification of Libanicoccus massiliensis as Parolsenella massiliensis comb. nov.</title>
        <authorList>
            <person name="Sakamoto M."/>
            <person name="Ikeyama N."/>
            <person name="Murakami T."/>
            <person name="Mori H."/>
            <person name="Yuki M."/>
            <person name="Ohkuma M."/>
        </authorList>
    </citation>
    <scope>NUCLEOTIDE SEQUENCE [LARGE SCALE GENOMIC DNA]</scope>
    <source>
        <strain evidence="10">JCM 31932</strain>
    </source>
</reference>
<evidence type="ECO:0000256" key="8">
    <source>
        <dbReference type="HAMAP-Rule" id="MF_00258"/>
    </source>
</evidence>
<keyword evidence="4 8" id="KW-0573">Peptidoglycan synthesis</keyword>
<dbReference type="NCBIfam" id="TIGR00067">
    <property type="entry name" value="glut_race"/>
    <property type="match status" value="1"/>
</dbReference>
<comment type="similarity">
    <text evidence="8">Belongs to the aspartate/glutamate racemases family.</text>
</comment>
<evidence type="ECO:0000256" key="7">
    <source>
        <dbReference type="ARBA" id="ARBA00070053"/>
    </source>
</evidence>
<feature type="binding site" evidence="8">
    <location>
        <begin position="75"/>
        <end position="76"/>
    </location>
    <ligand>
        <name>substrate</name>
    </ligand>
</feature>
<dbReference type="PANTHER" id="PTHR21198:SF2">
    <property type="entry name" value="GLUTAMATE RACEMASE"/>
    <property type="match status" value="1"/>
</dbReference>
<dbReference type="KEGG" id="pcat:Pcatena_13470"/>
<comment type="function">
    <text evidence="8">Provides the (R)-glutamate required for cell wall biosynthesis.</text>
</comment>
<proteinExistence type="inferred from homology"/>
<dbReference type="Pfam" id="PF01177">
    <property type="entry name" value="Asp_Glu_race"/>
    <property type="match status" value="1"/>
</dbReference>
<feature type="binding site" evidence="8">
    <location>
        <begin position="11"/>
        <end position="12"/>
    </location>
    <ligand>
        <name>substrate</name>
    </ligand>
</feature>
<dbReference type="Proteomes" id="UP000273154">
    <property type="component" value="Chromosome"/>
</dbReference>
<keyword evidence="3 8" id="KW-0133">Cell shape</keyword>
<evidence type="ECO:0000313" key="10">
    <source>
        <dbReference type="Proteomes" id="UP000273154"/>
    </source>
</evidence>
<dbReference type="UniPathway" id="UPA00219"/>
<evidence type="ECO:0000256" key="5">
    <source>
        <dbReference type="ARBA" id="ARBA00023235"/>
    </source>
</evidence>
<dbReference type="GeneID" id="88849484"/>
<keyword evidence="6 8" id="KW-0961">Cell wall biogenesis/degradation</keyword>
<dbReference type="InterPro" id="IPR033134">
    <property type="entry name" value="Asp/Glu_racemase_AS_2"/>
</dbReference>
<dbReference type="PANTHER" id="PTHR21198">
    <property type="entry name" value="GLUTAMATE RACEMASE"/>
    <property type="match status" value="1"/>
</dbReference>
<dbReference type="AlphaFoldDB" id="A0A3G9KAD0"/>
<dbReference type="InterPro" id="IPR015942">
    <property type="entry name" value="Asp/Glu/hydantoin_racemase"/>
</dbReference>
<dbReference type="RefSeq" id="WP_126422840.1">
    <property type="nucleotide sequence ID" value="NZ_AP019367.1"/>
</dbReference>
<accession>A0A3G9KAD0</accession>
<dbReference type="Gene3D" id="3.40.50.1860">
    <property type="match status" value="2"/>
</dbReference>
<evidence type="ECO:0000256" key="1">
    <source>
        <dbReference type="ARBA" id="ARBA00001602"/>
    </source>
</evidence>
<dbReference type="PROSITE" id="PS00924">
    <property type="entry name" value="ASP_GLU_RACEMASE_2"/>
    <property type="match status" value="1"/>
</dbReference>
<dbReference type="PROSITE" id="PS00923">
    <property type="entry name" value="ASP_GLU_RACEMASE_1"/>
    <property type="match status" value="1"/>
</dbReference>
<dbReference type="EC" id="5.1.1.3" evidence="2 8"/>
<dbReference type="InterPro" id="IPR018187">
    <property type="entry name" value="Asp/Glu_racemase_AS_1"/>
</dbReference>
<dbReference type="EMBL" id="AP019367">
    <property type="protein sequence ID" value="BBH50760.1"/>
    <property type="molecule type" value="Genomic_DNA"/>
</dbReference>
<dbReference type="GO" id="GO:0008360">
    <property type="term" value="P:regulation of cell shape"/>
    <property type="evidence" value="ECO:0007669"/>
    <property type="project" value="UniProtKB-KW"/>
</dbReference>
<comment type="catalytic activity">
    <reaction evidence="1 8">
        <text>L-glutamate = D-glutamate</text>
        <dbReference type="Rhea" id="RHEA:12813"/>
        <dbReference type="ChEBI" id="CHEBI:29985"/>
        <dbReference type="ChEBI" id="CHEBI:29986"/>
        <dbReference type="EC" id="5.1.1.3"/>
    </reaction>
</comment>
<dbReference type="HAMAP" id="MF_00258">
    <property type="entry name" value="Glu_racemase"/>
    <property type="match status" value="1"/>
</dbReference>
<protein>
    <recommendedName>
        <fullName evidence="7 8">Glutamate racemase</fullName>
        <ecNumber evidence="2 8">5.1.1.3</ecNumber>
    </recommendedName>
</protein>
<evidence type="ECO:0000256" key="2">
    <source>
        <dbReference type="ARBA" id="ARBA00013090"/>
    </source>
</evidence>
<comment type="pathway">
    <text evidence="8">Cell wall biogenesis; peptidoglycan biosynthesis.</text>
</comment>
<feature type="binding site" evidence="8">
    <location>
        <begin position="202"/>
        <end position="203"/>
    </location>
    <ligand>
        <name>substrate</name>
    </ligand>
</feature>
<dbReference type="SUPFAM" id="SSF53681">
    <property type="entry name" value="Aspartate/glutamate racemase"/>
    <property type="match status" value="2"/>
</dbReference>
<keyword evidence="5 8" id="KW-0413">Isomerase</keyword>
<evidence type="ECO:0000256" key="6">
    <source>
        <dbReference type="ARBA" id="ARBA00023316"/>
    </source>
</evidence>
<gene>
    <name evidence="8 9" type="primary">murI</name>
    <name evidence="9" type="ORF">Pcatena_13470</name>
</gene>
<keyword evidence="10" id="KW-1185">Reference proteome</keyword>
<sequence>MSLSKPIGIFDSGLGGLTVARAIASRLPDESIYYVGDTKRCPYGTRPQAEVRLFVRQVGHWLERHDVKLVVIACNTATAAGLDVIQRTLSVPVIGVIEPGARAAIQATRSRRVGVLATQGTVDSGAYERAIHNLDAGVHVTQAPAGSFVDLVERELASGTYLHDDWMENPEVFDTAEVRELAQRNVAPLMGHGVDTVVLGCTHFPLLAREISAALGPGVRTVSSAEETAREVAEILERRGELAGPDTADLGAGGEPKYRFATTSDDITSFAVAGKFIFGHPLDSIEHIELETLEALAAR</sequence>
<dbReference type="InterPro" id="IPR004391">
    <property type="entry name" value="Glu_race"/>
</dbReference>
<dbReference type="FunFam" id="3.40.50.1860:FF:000002">
    <property type="entry name" value="Glutamate racemase"/>
    <property type="match status" value="1"/>
</dbReference>
<name>A0A3G9KAD0_9ACTN</name>
<dbReference type="GO" id="GO:0008881">
    <property type="term" value="F:glutamate racemase activity"/>
    <property type="evidence" value="ECO:0007669"/>
    <property type="project" value="UniProtKB-UniRule"/>
</dbReference>
<evidence type="ECO:0000256" key="3">
    <source>
        <dbReference type="ARBA" id="ARBA00022960"/>
    </source>
</evidence>
<evidence type="ECO:0000256" key="4">
    <source>
        <dbReference type="ARBA" id="ARBA00022984"/>
    </source>
</evidence>
<dbReference type="InterPro" id="IPR001920">
    <property type="entry name" value="Asp/Glu_race"/>
</dbReference>
<dbReference type="GO" id="GO:0071555">
    <property type="term" value="P:cell wall organization"/>
    <property type="evidence" value="ECO:0007669"/>
    <property type="project" value="UniProtKB-KW"/>
</dbReference>
<feature type="active site" description="Proton donor/acceptor" evidence="8">
    <location>
        <position position="201"/>
    </location>
</feature>